<reference evidence="8" key="1">
    <citation type="journal article" date="2019" name="Int. J. Syst. Evol. Microbiol.">
        <title>The Global Catalogue of Microorganisms (GCM) 10K type strain sequencing project: providing services to taxonomists for standard genome sequencing and annotation.</title>
        <authorList>
            <consortium name="The Broad Institute Genomics Platform"/>
            <consortium name="The Broad Institute Genome Sequencing Center for Infectious Disease"/>
            <person name="Wu L."/>
            <person name="Ma J."/>
        </authorList>
    </citation>
    <scope>NUCLEOTIDE SEQUENCE [LARGE SCALE GENOMIC DNA]</scope>
    <source>
        <strain evidence="8">CGMCC 1.15297</strain>
    </source>
</reference>
<name>A0ABQ1FFH4_9SPHN</name>
<feature type="transmembrane region" description="Helical" evidence="4">
    <location>
        <begin position="57"/>
        <end position="79"/>
    </location>
</feature>
<dbReference type="Pfam" id="PF00672">
    <property type="entry name" value="HAMP"/>
    <property type="match status" value="1"/>
</dbReference>
<protein>
    <recommendedName>
        <fullName evidence="9">Methyl-accepting chemotaxis protein</fullName>
    </recommendedName>
</protein>
<dbReference type="PROSITE" id="PS50111">
    <property type="entry name" value="CHEMOTAXIS_TRANSDUC_2"/>
    <property type="match status" value="1"/>
</dbReference>
<comment type="similarity">
    <text evidence="2">Belongs to the methyl-accepting chemotaxis (MCP) protein family.</text>
</comment>
<comment type="caution">
    <text evidence="7">The sequence shown here is derived from an EMBL/GenBank/DDBJ whole genome shotgun (WGS) entry which is preliminary data.</text>
</comment>
<dbReference type="PROSITE" id="PS50885">
    <property type="entry name" value="HAMP"/>
    <property type="match status" value="1"/>
</dbReference>
<evidence type="ECO:0000256" key="1">
    <source>
        <dbReference type="ARBA" id="ARBA00023224"/>
    </source>
</evidence>
<keyword evidence="4" id="KW-1133">Transmembrane helix</keyword>
<evidence type="ECO:0000256" key="4">
    <source>
        <dbReference type="SAM" id="Phobius"/>
    </source>
</evidence>
<evidence type="ECO:0000313" key="7">
    <source>
        <dbReference type="EMBL" id="GGA09365.1"/>
    </source>
</evidence>
<keyword evidence="1 3" id="KW-0807">Transducer</keyword>
<dbReference type="Gene3D" id="1.10.287.950">
    <property type="entry name" value="Methyl-accepting chemotaxis protein"/>
    <property type="match status" value="1"/>
</dbReference>
<dbReference type="RefSeq" id="WP_188642533.1">
    <property type="nucleotide sequence ID" value="NZ_BMID01000001.1"/>
</dbReference>
<dbReference type="Proteomes" id="UP000603317">
    <property type="component" value="Unassembled WGS sequence"/>
</dbReference>
<evidence type="ECO:0008006" key="9">
    <source>
        <dbReference type="Google" id="ProtNLM"/>
    </source>
</evidence>
<evidence type="ECO:0000259" key="6">
    <source>
        <dbReference type="PROSITE" id="PS50885"/>
    </source>
</evidence>
<accession>A0ABQ1FFH4</accession>
<dbReference type="SMART" id="SM00304">
    <property type="entry name" value="HAMP"/>
    <property type="match status" value="1"/>
</dbReference>
<organism evidence="7 8">
    <name type="scientific">Blastomonas marina</name>
    <dbReference type="NCBI Taxonomy" id="1867408"/>
    <lineage>
        <taxon>Bacteria</taxon>
        <taxon>Pseudomonadati</taxon>
        <taxon>Pseudomonadota</taxon>
        <taxon>Alphaproteobacteria</taxon>
        <taxon>Sphingomonadales</taxon>
        <taxon>Sphingomonadaceae</taxon>
        <taxon>Blastomonas</taxon>
    </lineage>
</organism>
<dbReference type="Gene3D" id="6.10.340.10">
    <property type="match status" value="1"/>
</dbReference>
<dbReference type="Pfam" id="PF00015">
    <property type="entry name" value="MCPsignal"/>
    <property type="match status" value="1"/>
</dbReference>
<sequence length="471" mass="49431">MNALAQSLSVEPIEEDRGANLREELAKIEIPEIEEDVDGDALSRWLTSKSLAEKAKAISVITIGSLLTVATLAVLALLFPEHAGAFTVAIISITVAGTMLGLASLRFILDRIIDPFNAIAQGMTRLAKGDRDVVVTGTHRGDEIGKLARAFAVFVKSGHKLDELLADRKEAAKRREEERERRHTAAEDARREAINRLAADFESSISRVAGSVASASAQLQETATSMAIAAEQATTQTGQVAVAMDKAHTGVTSAATASDEFAMSIAEISRQATQSAELARKASDAADGADETISALSASATQVGQIVELIQSIAQKTNLLALNASIEAARGGEAGRGFAVVASEVKELASQTSRATEEVAEQIRAIQGSTGDSVSALRSIVDQIEQLESTSISIASAVDQQSVAGRDLARNIDIAARATDEVSTSIEQVRETSIANGAAAGQVLSSATELESQASSLRADVERFLKQVRAG</sequence>
<keyword evidence="8" id="KW-1185">Reference proteome</keyword>
<feature type="domain" description="HAMP" evidence="6">
    <location>
        <begin position="110"/>
        <end position="163"/>
    </location>
</feature>
<evidence type="ECO:0000256" key="2">
    <source>
        <dbReference type="ARBA" id="ARBA00029447"/>
    </source>
</evidence>
<feature type="domain" description="Methyl-accepting transducer" evidence="5">
    <location>
        <begin position="208"/>
        <end position="451"/>
    </location>
</feature>
<dbReference type="CDD" id="cd06225">
    <property type="entry name" value="HAMP"/>
    <property type="match status" value="1"/>
</dbReference>
<evidence type="ECO:0000313" key="8">
    <source>
        <dbReference type="Proteomes" id="UP000603317"/>
    </source>
</evidence>
<proteinExistence type="inferred from homology"/>
<dbReference type="EMBL" id="BMID01000001">
    <property type="protein sequence ID" value="GGA09365.1"/>
    <property type="molecule type" value="Genomic_DNA"/>
</dbReference>
<feature type="transmembrane region" description="Helical" evidence="4">
    <location>
        <begin position="85"/>
        <end position="109"/>
    </location>
</feature>
<dbReference type="InterPro" id="IPR004089">
    <property type="entry name" value="MCPsignal_dom"/>
</dbReference>
<evidence type="ECO:0000259" key="5">
    <source>
        <dbReference type="PROSITE" id="PS50111"/>
    </source>
</evidence>
<evidence type="ECO:0000256" key="3">
    <source>
        <dbReference type="PROSITE-ProRule" id="PRU00284"/>
    </source>
</evidence>
<dbReference type="SMART" id="SM00283">
    <property type="entry name" value="MA"/>
    <property type="match status" value="1"/>
</dbReference>
<gene>
    <name evidence="7" type="ORF">GCM10010923_19670</name>
</gene>
<dbReference type="PANTHER" id="PTHR32089:SF112">
    <property type="entry name" value="LYSOZYME-LIKE PROTEIN-RELATED"/>
    <property type="match status" value="1"/>
</dbReference>
<dbReference type="PANTHER" id="PTHR32089">
    <property type="entry name" value="METHYL-ACCEPTING CHEMOTAXIS PROTEIN MCPB"/>
    <property type="match status" value="1"/>
</dbReference>
<keyword evidence="4" id="KW-0472">Membrane</keyword>
<dbReference type="InterPro" id="IPR003660">
    <property type="entry name" value="HAMP_dom"/>
</dbReference>
<keyword evidence="4" id="KW-0812">Transmembrane</keyword>
<dbReference type="SUPFAM" id="SSF58104">
    <property type="entry name" value="Methyl-accepting chemotaxis protein (MCP) signaling domain"/>
    <property type="match status" value="1"/>
</dbReference>